<evidence type="ECO:0000313" key="9">
    <source>
        <dbReference type="Proteomes" id="UP000694390"/>
    </source>
</evidence>
<gene>
    <name evidence="8" type="primary">LOC115641787</name>
</gene>
<keyword evidence="9" id="KW-1185">Reference proteome</keyword>
<dbReference type="InterPro" id="IPR018503">
    <property type="entry name" value="Tetraspanin_CS"/>
</dbReference>
<sequence>MGGGLTGLNFPAPKLQGNSGGRGGTTSPPTPPERQGSEDIRGNPPVTPLGPVDLGTDEGTQNPHVLQPPGTDKIPPPPIPSEAGQQMGGARMGHCTPPGQGPADRRRGTEQRGVSVRGTGGAGLAGAAGREWGAPAGLGWQGLWVGSGGHRQSLGARTGRSGGLRVGSGGHRQSLGARTGRSGGLRVGSGGHWQSWGELPQRCRPPTLLAPLPRSSCTMGPTQRCLLCLKVELFIFNLIFWLGGCGALGVGLWLALSQGRFSALSLSLPSLGVAGLVMAAGAVVMAVGFLGCLGAATEQRCLLLTFFVVLLTIVLLELSGGLAFYACRGQFDRYAQEDLKSGLRRYGAPGEPALTQAWDTVQTEVSPPSPSTAPCRFPPLSV</sequence>
<feature type="region of interest" description="Disordered" evidence="6">
    <location>
        <begin position="361"/>
        <end position="382"/>
    </location>
</feature>
<feature type="transmembrane region" description="Helical" evidence="7">
    <location>
        <begin position="268"/>
        <end position="296"/>
    </location>
</feature>
<dbReference type="PRINTS" id="PR00259">
    <property type="entry name" value="TMFOUR"/>
</dbReference>
<name>A0A8C4WSA6_9SAUR</name>
<feature type="region of interest" description="Disordered" evidence="6">
    <location>
        <begin position="151"/>
        <end position="186"/>
    </location>
</feature>
<dbReference type="AlphaFoldDB" id="A0A8C4WSA6"/>
<keyword evidence="3 7" id="KW-0812">Transmembrane</keyword>
<dbReference type="Pfam" id="PF00335">
    <property type="entry name" value="Tetraspanin"/>
    <property type="match status" value="1"/>
</dbReference>
<evidence type="ECO:0000256" key="6">
    <source>
        <dbReference type="SAM" id="MobiDB-lite"/>
    </source>
</evidence>
<feature type="region of interest" description="Disordered" evidence="6">
    <location>
        <begin position="1"/>
        <end position="128"/>
    </location>
</feature>
<feature type="transmembrane region" description="Helical" evidence="7">
    <location>
        <begin position="302"/>
        <end position="326"/>
    </location>
</feature>
<keyword evidence="5 7" id="KW-0472">Membrane</keyword>
<protein>
    <submittedName>
        <fullName evidence="8">Tetraspanin-4-like</fullName>
    </submittedName>
</protein>
<evidence type="ECO:0000256" key="2">
    <source>
        <dbReference type="ARBA" id="ARBA00006840"/>
    </source>
</evidence>
<comment type="similarity">
    <text evidence="2">Belongs to the tetraspanin (TM4SF) family.</text>
</comment>
<dbReference type="Ensembl" id="ENSGEVT00005020326.1">
    <property type="protein sequence ID" value="ENSGEVP00005019348.1"/>
    <property type="gene ID" value="ENSGEVG00005013715.1"/>
</dbReference>
<evidence type="ECO:0000256" key="5">
    <source>
        <dbReference type="ARBA" id="ARBA00023136"/>
    </source>
</evidence>
<dbReference type="OrthoDB" id="438211at2759"/>
<evidence type="ECO:0000256" key="3">
    <source>
        <dbReference type="ARBA" id="ARBA00022692"/>
    </source>
</evidence>
<dbReference type="PANTHER" id="PTHR19282:SF377">
    <property type="entry name" value="TETRASPANIN"/>
    <property type="match status" value="1"/>
</dbReference>
<dbReference type="PROSITE" id="PS00421">
    <property type="entry name" value="TM4_1"/>
    <property type="match status" value="1"/>
</dbReference>
<reference evidence="8" key="1">
    <citation type="submission" date="2025-08" db="UniProtKB">
        <authorList>
            <consortium name="Ensembl"/>
        </authorList>
    </citation>
    <scope>IDENTIFICATION</scope>
</reference>
<feature type="compositionally biased region" description="Gly residues" evidence="6">
    <location>
        <begin position="160"/>
        <end position="170"/>
    </location>
</feature>
<evidence type="ECO:0000313" key="8">
    <source>
        <dbReference type="Ensembl" id="ENSGEVP00005019348.1"/>
    </source>
</evidence>
<comment type="subcellular location">
    <subcellularLocation>
        <location evidence="1">Membrane</location>
        <topology evidence="1">Multi-pass membrane protein</topology>
    </subcellularLocation>
</comment>
<evidence type="ECO:0000256" key="4">
    <source>
        <dbReference type="ARBA" id="ARBA00022989"/>
    </source>
</evidence>
<keyword evidence="4 7" id="KW-1133">Transmembrane helix</keyword>
<accession>A0A8C4WSA6</accession>
<feature type="transmembrane region" description="Helical" evidence="7">
    <location>
        <begin position="233"/>
        <end position="256"/>
    </location>
</feature>
<evidence type="ECO:0000256" key="7">
    <source>
        <dbReference type="SAM" id="Phobius"/>
    </source>
</evidence>
<organism evidence="8 9">
    <name type="scientific">Gopherus evgoodei</name>
    <name type="common">Goodes thornscrub tortoise</name>
    <dbReference type="NCBI Taxonomy" id="1825980"/>
    <lineage>
        <taxon>Eukaryota</taxon>
        <taxon>Metazoa</taxon>
        <taxon>Chordata</taxon>
        <taxon>Craniata</taxon>
        <taxon>Vertebrata</taxon>
        <taxon>Euteleostomi</taxon>
        <taxon>Archelosauria</taxon>
        <taxon>Testudinata</taxon>
        <taxon>Testudines</taxon>
        <taxon>Cryptodira</taxon>
        <taxon>Durocryptodira</taxon>
        <taxon>Testudinoidea</taxon>
        <taxon>Testudinidae</taxon>
        <taxon>Gopherus</taxon>
    </lineage>
</organism>
<evidence type="ECO:0000256" key="1">
    <source>
        <dbReference type="ARBA" id="ARBA00004141"/>
    </source>
</evidence>
<dbReference type="Proteomes" id="UP000694390">
    <property type="component" value="Unassembled WGS sequence"/>
</dbReference>
<dbReference type="GeneTree" id="ENSGT00940000165851"/>
<reference evidence="8" key="2">
    <citation type="submission" date="2025-09" db="UniProtKB">
        <authorList>
            <consortium name="Ensembl"/>
        </authorList>
    </citation>
    <scope>IDENTIFICATION</scope>
</reference>
<dbReference type="InterPro" id="IPR018499">
    <property type="entry name" value="Tetraspanin/Peripherin"/>
</dbReference>
<dbReference type="PANTHER" id="PTHR19282">
    <property type="entry name" value="TETRASPANIN"/>
    <property type="match status" value="1"/>
</dbReference>
<dbReference type="GO" id="GO:0005886">
    <property type="term" value="C:plasma membrane"/>
    <property type="evidence" value="ECO:0007669"/>
    <property type="project" value="TreeGrafter"/>
</dbReference>
<proteinExistence type="inferred from homology"/>